<gene>
    <name evidence="8" type="ORF">ANE_LOCUS5806</name>
</gene>
<keyword evidence="9" id="KW-1185">Reference proteome</keyword>
<comment type="caution">
    <text evidence="8">The sequence shown here is derived from an EMBL/GenBank/DDBJ whole genome shotgun (WGS) entry which is preliminary data.</text>
</comment>
<reference evidence="8" key="1">
    <citation type="submission" date="2019-07" db="EMBL/GenBank/DDBJ databases">
        <authorList>
            <person name="Dittberner H."/>
        </authorList>
    </citation>
    <scope>NUCLEOTIDE SEQUENCE [LARGE SCALE GENOMIC DNA]</scope>
</reference>
<comment type="similarity">
    <text evidence="2">Belongs to the purine permeases (TC 2.A.7.14) family.</text>
</comment>
<evidence type="ECO:0000256" key="5">
    <source>
        <dbReference type="ARBA" id="ARBA00022989"/>
    </source>
</evidence>
<dbReference type="OrthoDB" id="10448550at2759"/>
<sequence>MAYVRTMVGQAVAWQVYWVGIVGLVLVVSPVFSTVISVCTWPVVSLLVAVVYNKYDEYHGLSGTALATATLSITSYFYLINKDKKSVTVE</sequence>
<dbReference type="GO" id="GO:0015211">
    <property type="term" value="F:purine nucleoside transmembrane transporter activity"/>
    <property type="evidence" value="ECO:0007669"/>
    <property type="project" value="InterPro"/>
</dbReference>
<dbReference type="AlphaFoldDB" id="A0A565B121"/>
<dbReference type="InterPro" id="IPR030182">
    <property type="entry name" value="PUP_plant"/>
</dbReference>
<feature type="transmembrane region" description="Helical" evidence="7">
    <location>
        <begin position="58"/>
        <end position="79"/>
    </location>
</feature>
<dbReference type="EMBL" id="CABITT030000002">
    <property type="protein sequence ID" value="VVA95361.1"/>
    <property type="molecule type" value="Genomic_DNA"/>
</dbReference>
<proteinExistence type="inferred from homology"/>
<dbReference type="Pfam" id="PF16913">
    <property type="entry name" value="PUNUT"/>
    <property type="match status" value="1"/>
</dbReference>
<feature type="transmembrane region" description="Helical" evidence="7">
    <location>
        <begin position="12"/>
        <end position="28"/>
    </location>
</feature>
<dbReference type="PANTHER" id="PTHR31376:SF62">
    <property type="entry name" value="PURINE PERMEASE 14-RELATED"/>
    <property type="match status" value="1"/>
</dbReference>
<accession>A0A565B121</accession>
<dbReference type="GO" id="GO:0016020">
    <property type="term" value="C:membrane"/>
    <property type="evidence" value="ECO:0007669"/>
    <property type="project" value="UniProtKB-SubCell"/>
</dbReference>
<evidence type="ECO:0000256" key="1">
    <source>
        <dbReference type="ARBA" id="ARBA00004141"/>
    </source>
</evidence>
<evidence type="ECO:0000256" key="2">
    <source>
        <dbReference type="ARBA" id="ARBA00006213"/>
    </source>
</evidence>
<keyword evidence="5 7" id="KW-1133">Transmembrane helix</keyword>
<evidence type="ECO:0000313" key="9">
    <source>
        <dbReference type="Proteomes" id="UP000489600"/>
    </source>
</evidence>
<keyword evidence="6 7" id="KW-0472">Membrane</keyword>
<evidence type="ECO:0000313" key="8">
    <source>
        <dbReference type="EMBL" id="VVA95361.1"/>
    </source>
</evidence>
<evidence type="ECO:0000256" key="6">
    <source>
        <dbReference type="ARBA" id="ARBA00023136"/>
    </source>
</evidence>
<dbReference type="GO" id="GO:0005345">
    <property type="term" value="F:purine nucleobase transmembrane transporter activity"/>
    <property type="evidence" value="ECO:0007669"/>
    <property type="project" value="UniProtKB-ARBA"/>
</dbReference>
<dbReference type="PANTHER" id="PTHR31376">
    <property type="entry name" value="OS09G0467300 PROTEIN-RELATED"/>
    <property type="match status" value="1"/>
</dbReference>
<keyword evidence="3" id="KW-0813">Transport</keyword>
<protein>
    <submittedName>
        <fullName evidence="8">Uncharacterized protein</fullName>
    </submittedName>
</protein>
<evidence type="ECO:0000256" key="4">
    <source>
        <dbReference type="ARBA" id="ARBA00022692"/>
    </source>
</evidence>
<comment type="subcellular location">
    <subcellularLocation>
        <location evidence="1">Membrane</location>
        <topology evidence="1">Multi-pass membrane protein</topology>
    </subcellularLocation>
</comment>
<dbReference type="Proteomes" id="UP000489600">
    <property type="component" value="Unassembled WGS sequence"/>
</dbReference>
<evidence type="ECO:0000256" key="3">
    <source>
        <dbReference type="ARBA" id="ARBA00022448"/>
    </source>
</evidence>
<evidence type="ECO:0000256" key="7">
    <source>
        <dbReference type="SAM" id="Phobius"/>
    </source>
</evidence>
<keyword evidence="4 7" id="KW-0812">Transmembrane</keyword>
<organism evidence="8 9">
    <name type="scientific">Arabis nemorensis</name>
    <dbReference type="NCBI Taxonomy" id="586526"/>
    <lineage>
        <taxon>Eukaryota</taxon>
        <taxon>Viridiplantae</taxon>
        <taxon>Streptophyta</taxon>
        <taxon>Embryophyta</taxon>
        <taxon>Tracheophyta</taxon>
        <taxon>Spermatophyta</taxon>
        <taxon>Magnoliopsida</taxon>
        <taxon>eudicotyledons</taxon>
        <taxon>Gunneridae</taxon>
        <taxon>Pentapetalae</taxon>
        <taxon>rosids</taxon>
        <taxon>malvids</taxon>
        <taxon>Brassicales</taxon>
        <taxon>Brassicaceae</taxon>
        <taxon>Arabideae</taxon>
        <taxon>Arabis</taxon>
    </lineage>
</organism>
<name>A0A565B121_9BRAS</name>